<dbReference type="RefSeq" id="WP_185894586.1">
    <property type="nucleotide sequence ID" value="NZ_CP060028.1"/>
</dbReference>
<feature type="domain" description="MotA/TolQ/ExbB proton channel" evidence="8">
    <location>
        <begin position="416"/>
        <end position="503"/>
    </location>
</feature>
<feature type="transmembrane region" description="Helical" evidence="7">
    <location>
        <begin position="426"/>
        <end position="450"/>
    </location>
</feature>
<reference evidence="9 10" key="1">
    <citation type="submission" date="2020-08" db="EMBL/GenBank/DDBJ databases">
        <title>Streptomycin resistant and MDR strain, P. mexicana.</title>
        <authorList>
            <person name="Ganesh-kumar S."/>
            <person name="Zhe T."/>
            <person name="Yu Z."/>
            <person name="Min Y."/>
        </authorList>
    </citation>
    <scope>NUCLEOTIDE SEQUENCE [LARGE SCALE GENOMIC DNA]</scope>
    <source>
        <strain evidence="9 10">GTZY</strain>
    </source>
</reference>
<feature type="transmembrane region" description="Helical" evidence="7">
    <location>
        <begin position="476"/>
        <end position="496"/>
    </location>
</feature>
<protein>
    <submittedName>
        <fullName evidence="9">MotA/TolQ/ExbB proton channel family protein</fullName>
    </submittedName>
</protein>
<comment type="similarity">
    <text evidence="6">Belongs to the exbB/tolQ family.</text>
</comment>
<evidence type="ECO:0000256" key="4">
    <source>
        <dbReference type="ARBA" id="ARBA00022989"/>
    </source>
</evidence>
<evidence type="ECO:0000256" key="2">
    <source>
        <dbReference type="ARBA" id="ARBA00022475"/>
    </source>
</evidence>
<comment type="subcellular location">
    <subcellularLocation>
        <location evidence="1">Cell membrane</location>
        <topology evidence="1">Multi-pass membrane protein</topology>
    </subcellularLocation>
    <subcellularLocation>
        <location evidence="6">Membrane</location>
        <topology evidence="6">Multi-pass membrane protein</topology>
    </subcellularLocation>
</comment>
<evidence type="ECO:0000256" key="1">
    <source>
        <dbReference type="ARBA" id="ARBA00004651"/>
    </source>
</evidence>
<feature type="transmembrane region" description="Helical" evidence="7">
    <location>
        <begin position="6"/>
        <end position="26"/>
    </location>
</feature>
<organism evidence="9 10">
    <name type="scientific">Pseudoxanthomonas mexicana</name>
    <dbReference type="NCBI Taxonomy" id="128785"/>
    <lineage>
        <taxon>Bacteria</taxon>
        <taxon>Pseudomonadati</taxon>
        <taxon>Pseudomonadota</taxon>
        <taxon>Gammaproteobacteria</taxon>
        <taxon>Lysobacterales</taxon>
        <taxon>Lysobacteraceae</taxon>
        <taxon>Pseudoxanthomonas</taxon>
    </lineage>
</organism>
<evidence type="ECO:0000259" key="8">
    <source>
        <dbReference type="Pfam" id="PF01618"/>
    </source>
</evidence>
<feature type="transmembrane region" description="Helical" evidence="7">
    <location>
        <begin position="316"/>
        <end position="334"/>
    </location>
</feature>
<evidence type="ECO:0000256" key="5">
    <source>
        <dbReference type="ARBA" id="ARBA00023136"/>
    </source>
</evidence>
<feature type="transmembrane region" description="Helical" evidence="7">
    <location>
        <begin position="46"/>
        <end position="63"/>
    </location>
</feature>
<keyword evidence="4 7" id="KW-1133">Transmembrane helix</keyword>
<keyword evidence="6" id="KW-0813">Transport</keyword>
<keyword evidence="6" id="KW-0653">Protein transport</keyword>
<dbReference type="Pfam" id="PF01618">
    <property type="entry name" value="MotA_ExbB"/>
    <property type="match status" value="1"/>
</dbReference>
<keyword evidence="3 7" id="KW-0812">Transmembrane</keyword>
<accession>A0ABX6RB56</accession>
<keyword evidence="10" id="KW-1185">Reference proteome</keyword>
<keyword evidence="2" id="KW-1003">Cell membrane</keyword>
<gene>
    <name evidence="9" type="ORF">H4W19_12725</name>
</gene>
<evidence type="ECO:0000256" key="3">
    <source>
        <dbReference type="ARBA" id="ARBA00022692"/>
    </source>
</evidence>
<sequence length="520" mass="55125">MGITSFVIACLLGPIYWACKVIVALLTERKGSSQGFDIDWKTSASILFGALFWGSLIYAGLVFSSHNELVEFVANEAVPPALVDPVPDVAPSSPAYGLCSPRNPLITSTKEIGGAQPKGSGEDNKVSEFRAGAPEVLAACAMLGELGQEVNEQSVVAAACSLSSETESDVAAMTGVKAATRIAIMSRGAANVVDPVASESRSAMGCDRKLLCSDGGKCDEDLREAVAQMLVGSLGCAKESEDALRTLTLDCPLGLTAPWRPSALAAPISPPIIAARMGCGPSDSPACTQMSYLLKGALSDPEARRLMVSFGMVFGWGRWLVLVLFFGILGVLCWRGIASIEMSRQIANLNSSMESTANTERVARAEAAWKLVVTEYGFKPDGLPRSHPVLAAVYQATQSHQLQDPTVIKDIGNQGKEEVSRWWEQLTTLITLFPVIGLAATLNGLIHAFAQADQIAGALGDARASAIRAMVGELSASFSTTFVALLAMGVLTILAIRLQHTEERNLEAAVERIDTHLGWK</sequence>
<evidence type="ECO:0000313" key="9">
    <source>
        <dbReference type="EMBL" id="QND79219.1"/>
    </source>
</evidence>
<name>A0ABX6RB56_PSEMX</name>
<evidence type="ECO:0000256" key="6">
    <source>
        <dbReference type="RuleBase" id="RU004057"/>
    </source>
</evidence>
<proteinExistence type="inferred from homology"/>
<dbReference type="EMBL" id="CP060028">
    <property type="protein sequence ID" value="QND79219.1"/>
    <property type="molecule type" value="Genomic_DNA"/>
</dbReference>
<keyword evidence="5 7" id="KW-0472">Membrane</keyword>
<evidence type="ECO:0000256" key="7">
    <source>
        <dbReference type="SAM" id="Phobius"/>
    </source>
</evidence>
<evidence type="ECO:0000313" key="10">
    <source>
        <dbReference type="Proteomes" id="UP000515506"/>
    </source>
</evidence>
<dbReference type="InterPro" id="IPR002898">
    <property type="entry name" value="MotA_ExbB_proton_chnl"/>
</dbReference>
<dbReference type="Proteomes" id="UP000515506">
    <property type="component" value="Chromosome"/>
</dbReference>